<name>A0A9W6SQ34_9ACTN</name>
<gene>
    <name evidence="9" type="ORF">Afil01_48740</name>
</gene>
<dbReference type="EMBL" id="BSTX01000003">
    <property type="protein sequence ID" value="GLZ80067.1"/>
    <property type="molecule type" value="Genomic_DNA"/>
</dbReference>
<protein>
    <recommendedName>
        <fullName evidence="6">Lipoprotein</fullName>
    </recommendedName>
</protein>
<keyword evidence="2 8" id="KW-0732">Signal</keyword>
<keyword evidence="3" id="KW-0472">Membrane</keyword>
<dbReference type="SUPFAM" id="SSF53850">
    <property type="entry name" value="Periplasmic binding protein-like II"/>
    <property type="match status" value="1"/>
</dbReference>
<accession>A0A9W6SQ34</accession>
<feature type="signal peptide" evidence="8">
    <location>
        <begin position="1"/>
        <end position="24"/>
    </location>
</feature>
<dbReference type="PANTHER" id="PTHR30429:SF0">
    <property type="entry name" value="METHIONINE-BINDING LIPOPROTEIN METQ"/>
    <property type="match status" value="1"/>
</dbReference>
<keyword evidence="5 6" id="KW-0449">Lipoprotein</keyword>
<dbReference type="Pfam" id="PF03180">
    <property type="entry name" value="Lipoprotein_9"/>
    <property type="match status" value="1"/>
</dbReference>
<dbReference type="PROSITE" id="PS51257">
    <property type="entry name" value="PROKAR_LIPOPROTEIN"/>
    <property type="match status" value="1"/>
</dbReference>
<dbReference type="PIRSF" id="PIRSF002854">
    <property type="entry name" value="MetQ"/>
    <property type="match status" value="1"/>
</dbReference>
<dbReference type="RefSeq" id="WP_285665191.1">
    <property type="nucleotide sequence ID" value="NZ_BSTX01000003.1"/>
</dbReference>
<evidence type="ECO:0000256" key="3">
    <source>
        <dbReference type="ARBA" id="ARBA00023136"/>
    </source>
</evidence>
<feature type="lipid moiety-binding region" description="S-diacylglycerol cysteine" evidence="7">
    <location>
        <position position="26"/>
    </location>
</feature>
<evidence type="ECO:0000256" key="8">
    <source>
        <dbReference type="SAM" id="SignalP"/>
    </source>
</evidence>
<dbReference type="GO" id="GO:0016020">
    <property type="term" value="C:membrane"/>
    <property type="evidence" value="ECO:0007669"/>
    <property type="project" value="UniProtKB-SubCell"/>
</dbReference>
<proteinExistence type="inferred from homology"/>
<comment type="similarity">
    <text evidence="6">Belongs to the nlpA lipoprotein family.</text>
</comment>
<dbReference type="Proteomes" id="UP001165079">
    <property type="component" value="Unassembled WGS sequence"/>
</dbReference>
<feature type="chain" id="PRO_5040851405" description="Lipoprotein" evidence="8">
    <location>
        <begin position="25"/>
        <end position="279"/>
    </location>
</feature>
<evidence type="ECO:0000256" key="2">
    <source>
        <dbReference type="ARBA" id="ARBA00022729"/>
    </source>
</evidence>
<dbReference type="Gene3D" id="3.40.190.10">
    <property type="entry name" value="Periplasmic binding protein-like II"/>
    <property type="match status" value="2"/>
</dbReference>
<comment type="caution">
    <text evidence="9">The sequence shown here is derived from an EMBL/GenBank/DDBJ whole genome shotgun (WGS) entry which is preliminary data.</text>
</comment>
<keyword evidence="10" id="KW-1185">Reference proteome</keyword>
<dbReference type="PANTHER" id="PTHR30429">
    <property type="entry name" value="D-METHIONINE-BINDING LIPOPROTEIN METQ"/>
    <property type="match status" value="1"/>
</dbReference>
<evidence type="ECO:0000256" key="7">
    <source>
        <dbReference type="PIRSR" id="PIRSR002854-1"/>
    </source>
</evidence>
<reference evidence="9" key="1">
    <citation type="submission" date="2023-03" db="EMBL/GenBank/DDBJ databases">
        <title>Actinorhabdospora filicis NBRC 111898.</title>
        <authorList>
            <person name="Ichikawa N."/>
            <person name="Sato H."/>
            <person name="Tonouchi N."/>
        </authorList>
    </citation>
    <scope>NUCLEOTIDE SEQUENCE</scope>
    <source>
        <strain evidence="9">NBRC 111898</strain>
    </source>
</reference>
<evidence type="ECO:0000256" key="1">
    <source>
        <dbReference type="ARBA" id="ARBA00004635"/>
    </source>
</evidence>
<organism evidence="9 10">
    <name type="scientific">Actinorhabdospora filicis</name>
    <dbReference type="NCBI Taxonomy" id="1785913"/>
    <lineage>
        <taxon>Bacteria</taxon>
        <taxon>Bacillati</taxon>
        <taxon>Actinomycetota</taxon>
        <taxon>Actinomycetes</taxon>
        <taxon>Micromonosporales</taxon>
        <taxon>Micromonosporaceae</taxon>
        <taxon>Actinorhabdospora</taxon>
    </lineage>
</organism>
<sequence>MNRRRLLSSAAISLTAALTLGLLAACGSGSDAKASEDPKSKLIVGASAVPHAEILDYVKTNLAAGAGLELEVKVFDDYVLPNTATDTGELNANFFQHKPYLDEFNQKNGTQLVGVGAVHIEPLGLYSKKVKDLAALPNGATVAFPDDATNGGRALKLLADNGLLTLKDGVGTNATEKDVVANPKNLKFQPLAAEQLPRSLDDVDAAVINGNYAIQGGLTPATDALVLEKAEGNPYANLLVVKKGQEQDERVQKLVKLLQSPEVKKFIQDKYKGSVIPAF</sequence>
<evidence type="ECO:0000313" key="10">
    <source>
        <dbReference type="Proteomes" id="UP001165079"/>
    </source>
</evidence>
<keyword evidence="4" id="KW-0564">Palmitate</keyword>
<evidence type="ECO:0000256" key="5">
    <source>
        <dbReference type="ARBA" id="ARBA00023288"/>
    </source>
</evidence>
<evidence type="ECO:0000256" key="4">
    <source>
        <dbReference type="ARBA" id="ARBA00023139"/>
    </source>
</evidence>
<evidence type="ECO:0000313" key="9">
    <source>
        <dbReference type="EMBL" id="GLZ80067.1"/>
    </source>
</evidence>
<dbReference type="AlphaFoldDB" id="A0A9W6SQ34"/>
<dbReference type="CDD" id="cd13597">
    <property type="entry name" value="PBP2_lipoprotein_Tp32"/>
    <property type="match status" value="1"/>
</dbReference>
<evidence type="ECO:0000256" key="6">
    <source>
        <dbReference type="PIRNR" id="PIRNR002854"/>
    </source>
</evidence>
<dbReference type="InterPro" id="IPR004872">
    <property type="entry name" value="Lipoprotein_NlpA"/>
</dbReference>
<comment type="subcellular location">
    <subcellularLocation>
        <location evidence="1">Membrane</location>
        <topology evidence="1">Lipid-anchor</topology>
    </subcellularLocation>
</comment>